<proteinExistence type="predicted"/>
<evidence type="ECO:0000256" key="1">
    <source>
        <dbReference type="SAM" id="MobiDB-lite"/>
    </source>
</evidence>
<comment type="caution">
    <text evidence="2">The sequence shown here is derived from an EMBL/GenBank/DDBJ whole genome shotgun (WGS) entry which is preliminary data.</text>
</comment>
<organism evidence="2">
    <name type="scientific">marine sediment metagenome</name>
    <dbReference type="NCBI Taxonomy" id="412755"/>
    <lineage>
        <taxon>unclassified sequences</taxon>
        <taxon>metagenomes</taxon>
        <taxon>ecological metagenomes</taxon>
    </lineage>
</organism>
<feature type="region of interest" description="Disordered" evidence="1">
    <location>
        <begin position="56"/>
        <end position="77"/>
    </location>
</feature>
<feature type="compositionally biased region" description="Polar residues" evidence="1">
    <location>
        <begin position="56"/>
        <end position="69"/>
    </location>
</feature>
<gene>
    <name evidence="2" type="ORF">S01H1_42907</name>
</gene>
<protein>
    <submittedName>
        <fullName evidence="2">Uncharacterized protein</fullName>
    </submittedName>
</protein>
<reference evidence="2" key="1">
    <citation type="journal article" date="2014" name="Front. Microbiol.">
        <title>High frequency of phylogenetically diverse reductive dehalogenase-homologous genes in deep subseafloor sedimentary metagenomes.</title>
        <authorList>
            <person name="Kawai M."/>
            <person name="Futagami T."/>
            <person name="Toyoda A."/>
            <person name="Takaki Y."/>
            <person name="Nishi S."/>
            <person name="Hori S."/>
            <person name="Arai W."/>
            <person name="Tsubouchi T."/>
            <person name="Morono Y."/>
            <person name="Uchiyama I."/>
            <person name="Ito T."/>
            <person name="Fujiyama A."/>
            <person name="Inagaki F."/>
            <person name="Takami H."/>
        </authorList>
    </citation>
    <scope>NUCLEOTIDE SEQUENCE</scope>
    <source>
        <strain evidence="2">Expedition CK06-06</strain>
    </source>
</reference>
<dbReference type="AlphaFoldDB" id="X0UXK9"/>
<feature type="non-terminal residue" evidence="2">
    <location>
        <position position="265"/>
    </location>
</feature>
<name>X0UXK9_9ZZZZ</name>
<accession>X0UXK9</accession>
<dbReference type="EMBL" id="BARS01027307">
    <property type="protein sequence ID" value="GAG10475.1"/>
    <property type="molecule type" value="Genomic_DNA"/>
</dbReference>
<feature type="non-terminal residue" evidence="2">
    <location>
        <position position="1"/>
    </location>
</feature>
<sequence length="265" mass="29521">TKDAVTFTDDDYLWVGYSTPFNKITIDLGTTVNDVVCDTPTYRYMAGSTISSGTLPNLADTTKTGTTPNRKPLNQDGTISWNIPKDWEQHTVNAVEAYWVQIHYDDADLTASIDIKSIYVTVDYQARMTPLYTDLTNAYGGTLTHEQVIPSWGIEDFVYIGNATKFNTITVTMDGQDNAVTSTMTAAYHNGSAWTAVTITDNTKDTSRTLYKTGTITFTIPEDWEANTVDDTETYWIRLDVHAALTANIIIDEITVTRQNNTLES</sequence>
<evidence type="ECO:0000313" key="2">
    <source>
        <dbReference type="EMBL" id="GAG10475.1"/>
    </source>
</evidence>